<dbReference type="OrthoDB" id="9798064at2"/>
<feature type="transmembrane region" description="Helical" evidence="8">
    <location>
        <begin position="36"/>
        <end position="54"/>
    </location>
</feature>
<evidence type="ECO:0000256" key="5">
    <source>
        <dbReference type="ARBA" id="ARBA00022692"/>
    </source>
</evidence>
<name>A0A143YXW5_9LACT</name>
<protein>
    <submittedName>
        <fullName evidence="9">Auxin efflux carrier</fullName>
    </submittedName>
</protein>
<dbReference type="RefSeq" id="WP_087034031.1">
    <property type="nucleotide sequence ID" value="NZ_FJNE01000009.1"/>
</dbReference>
<organism evidence="9 10">
    <name type="scientific">Trichococcus palustris</name>
    <dbReference type="NCBI Taxonomy" id="140314"/>
    <lineage>
        <taxon>Bacteria</taxon>
        <taxon>Bacillati</taxon>
        <taxon>Bacillota</taxon>
        <taxon>Bacilli</taxon>
        <taxon>Lactobacillales</taxon>
        <taxon>Carnobacteriaceae</taxon>
        <taxon>Trichococcus</taxon>
    </lineage>
</organism>
<reference evidence="9 10" key="1">
    <citation type="submission" date="2016-02" db="EMBL/GenBank/DDBJ databases">
        <authorList>
            <person name="Wen L."/>
            <person name="He K."/>
            <person name="Yang H."/>
        </authorList>
    </citation>
    <scope>NUCLEOTIDE SEQUENCE [LARGE SCALE GENOMIC DNA]</scope>
    <source>
        <strain evidence="9">Trichococcus palustris</strain>
    </source>
</reference>
<dbReference type="InterPro" id="IPR038770">
    <property type="entry name" value="Na+/solute_symporter_sf"/>
</dbReference>
<dbReference type="Proteomes" id="UP000242754">
    <property type="component" value="Unassembled WGS sequence"/>
</dbReference>
<dbReference type="EMBL" id="FJNE01000009">
    <property type="protein sequence ID" value="CZR00453.1"/>
    <property type="molecule type" value="Genomic_DNA"/>
</dbReference>
<dbReference type="STRING" id="140314.SAMN04488076_10825"/>
<gene>
    <name evidence="9" type="ORF">Tpal_2521</name>
</gene>
<evidence type="ECO:0000313" key="10">
    <source>
        <dbReference type="Proteomes" id="UP000242754"/>
    </source>
</evidence>
<evidence type="ECO:0000256" key="2">
    <source>
        <dbReference type="ARBA" id="ARBA00010145"/>
    </source>
</evidence>
<evidence type="ECO:0000256" key="3">
    <source>
        <dbReference type="ARBA" id="ARBA00022448"/>
    </source>
</evidence>
<feature type="transmembrane region" description="Helical" evidence="8">
    <location>
        <begin position="98"/>
        <end position="118"/>
    </location>
</feature>
<dbReference type="InterPro" id="IPR004776">
    <property type="entry name" value="Mem_transp_PIN-like"/>
</dbReference>
<dbReference type="PANTHER" id="PTHR36838:SF1">
    <property type="entry name" value="SLR1864 PROTEIN"/>
    <property type="match status" value="1"/>
</dbReference>
<dbReference type="GO" id="GO:0055085">
    <property type="term" value="P:transmembrane transport"/>
    <property type="evidence" value="ECO:0007669"/>
    <property type="project" value="InterPro"/>
</dbReference>
<sequence>MISLLLVRKIVQLFFIMILGYVMVKLKVVKTEESVVLSKLSLYLIMPSVILSAFQVNFKQEIREGLLLAFVAAVIIHILLLIIGHVSGRLFNFEEIDIASIIYSNAGNLIIPIVTAVLGSEWVIYSTAFVSVQLIFLWTHCKLMFSKEKKPNVRKIILNINMIAILLGITSMLSGIRLPAMLNETLSSVGSMIGPMGMLITGMIVAGMDMKKIFTSKKVYVITFFRMILCPAIILLLLKLSHAGSLVDNGMEILLITFLATVTPAASTVTQFAQVHNKDAEYAGAINIMTTLVCIVTMPIFVILYYL</sequence>
<feature type="transmembrane region" description="Helical" evidence="8">
    <location>
        <begin position="219"/>
        <end position="241"/>
    </location>
</feature>
<dbReference type="Gene3D" id="1.20.1530.20">
    <property type="match status" value="1"/>
</dbReference>
<comment type="similarity">
    <text evidence="2">Belongs to the auxin efflux carrier (TC 2.A.69) family.</text>
</comment>
<evidence type="ECO:0000256" key="4">
    <source>
        <dbReference type="ARBA" id="ARBA00022475"/>
    </source>
</evidence>
<dbReference type="GO" id="GO:0005886">
    <property type="term" value="C:plasma membrane"/>
    <property type="evidence" value="ECO:0007669"/>
    <property type="project" value="UniProtKB-SubCell"/>
</dbReference>
<accession>A0A143YXW5</accession>
<keyword evidence="5 8" id="KW-0812">Transmembrane</keyword>
<feature type="transmembrane region" description="Helical" evidence="8">
    <location>
        <begin position="66"/>
        <end position="86"/>
    </location>
</feature>
<feature type="transmembrane region" description="Helical" evidence="8">
    <location>
        <begin position="253"/>
        <end position="273"/>
    </location>
</feature>
<evidence type="ECO:0000256" key="7">
    <source>
        <dbReference type="ARBA" id="ARBA00023136"/>
    </source>
</evidence>
<keyword evidence="4" id="KW-1003">Cell membrane</keyword>
<feature type="transmembrane region" description="Helical" evidence="8">
    <location>
        <begin position="6"/>
        <end position="24"/>
    </location>
</feature>
<feature type="transmembrane region" description="Helical" evidence="8">
    <location>
        <begin position="124"/>
        <end position="145"/>
    </location>
</feature>
<proteinExistence type="inferred from homology"/>
<dbReference type="Pfam" id="PF03547">
    <property type="entry name" value="Mem_trans"/>
    <property type="match status" value="2"/>
</dbReference>
<feature type="transmembrane region" description="Helical" evidence="8">
    <location>
        <begin position="285"/>
        <end position="306"/>
    </location>
</feature>
<feature type="transmembrane region" description="Helical" evidence="8">
    <location>
        <begin position="157"/>
        <end position="176"/>
    </location>
</feature>
<evidence type="ECO:0000313" key="9">
    <source>
        <dbReference type="EMBL" id="CZR00453.1"/>
    </source>
</evidence>
<keyword evidence="10" id="KW-1185">Reference proteome</keyword>
<evidence type="ECO:0000256" key="6">
    <source>
        <dbReference type="ARBA" id="ARBA00022989"/>
    </source>
</evidence>
<dbReference type="AlphaFoldDB" id="A0A143YXW5"/>
<evidence type="ECO:0000256" key="1">
    <source>
        <dbReference type="ARBA" id="ARBA00004651"/>
    </source>
</evidence>
<feature type="transmembrane region" description="Helical" evidence="8">
    <location>
        <begin position="188"/>
        <end position="207"/>
    </location>
</feature>
<evidence type="ECO:0000256" key="8">
    <source>
        <dbReference type="SAM" id="Phobius"/>
    </source>
</evidence>
<comment type="subcellular location">
    <subcellularLocation>
        <location evidence="1">Cell membrane</location>
        <topology evidence="1">Multi-pass membrane protein</topology>
    </subcellularLocation>
</comment>
<keyword evidence="6 8" id="KW-1133">Transmembrane helix</keyword>
<dbReference type="PANTHER" id="PTHR36838">
    <property type="entry name" value="AUXIN EFFLUX CARRIER FAMILY PROTEIN"/>
    <property type="match status" value="1"/>
</dbReference>
<keyword evidence="7 8" id="KW-0472">Membrane</keyword>
<keyword evidence="3" id="KW-0813">Transport</keyword>